<name>A0ABX7BVC6_9HYPH</name>
<protein>
    <recommendedName>
        <fullName evidence="4">DUF368 domain-containing protein</fullName>
    </recommendedName>
</protein>
<keyword evidence="1" id="KW-1133">Transmembrane helix</keyword>
<dbReference type="Proteomes" id="UP000595460">
    <property type="component" value="Chromosome"/>
</dbReference>
<organism evidence="2 3">
    <name type="scientific">Devosia oryziradicis</name>
    <dbReference type="NCBI Taxonomy" id="2801335"/>
    <lineage>
        <taxon>Bacteria</taxon>
        <taxon>Pseudomonadati</taxon>
        <taxon>Pseudomonadota</taxon>
        <taxon>Alphaproteobacteria</taxon>
        <taxon>Hyphomicrobiales</taxon>
        <taxon>Devosiaceae</taxon>
        <taxon>Devosia</taxon>
    </lineage>
</organism>
<keyword evidence="3" id="KW-1185">Reference proteome</keyword>
<reference evidence="2 3" key="1">
    <citation type="submission" date="2021-01" db="EMBL/GenBank/DDBJ databases">
        <title>Genome seq and assembly of Devosia sp. G19.</title>
        <authorList>
            <person name="Chhetri G."/>
        </authorList>
    </citation>
    <scope>NUCLEOTIDE SEQUENCE [LARGE SCALE GENOMIC DNA]</scope>
    <source>
        <strain evidence="2 3">G19</strain>
    </source>
</reference>
<proteinExistence type="predicted"/>
<keyword evidence="1" id="KW-0472">Membrane</keyword>
<evidence type="ECO:0000313" key="3">
    <source>
        <dbReference type="Proteomes" id="UP000595460"/>
    </source>
</evidence>
<keyword evidence="1" id="KW-0812">Transmembrane</keyword>
<evidence type="ECO:0000313" key="2">
    <source>
        <dbReference type="EMBL" id="QQR35868.1"/>
    </source>
</evidence>
<dbReference type="EMBL" id="CP068047">
    <property type="protein sequence ID" value="QQR35868.1"/>
    <property type="molecule type" value="Genomic_DNA"/>
</dbReference>
<feature type="transmembrane region" description="Helical" evidence="1">
    <location>
        <begin position="7"/>
        <end position="31"/>
    </location>
</feature>
<feature type="transmembrane region" description="Helical" evidence="1">
    <location>
        <begin position="51"/>
        <end position="73"/>
    </location>
</feature>
<evidence type="ECO:0000256" key="1">
    <source>
        <dbReference type="SAM" id="Phobius"/>
    </source>
</evidence>
<feature type="transmembrane region" description="Helical" evidence="1">
    <location>
        <begin position="85"/>
        <end position="105"/>
    </location>
</feature>
<gene>
    <name evidence="2" type="ORF">JI749_16240</name>
</gene>
<sequence>MTRRNVWLGLVSVVIGPLVGSLTFIAITLITDVVFFGTQPSSNLLLREWPVVLTAGYVFGFAPGLGFAAAMALVSRKLPTLAQRLVAAPVVGALLSIAILSVILFGQSLGGLDLDMLLILAITGAVAGLVSLAIVELFHPLPTPAPEP</sequence>
<evidence type="ECO:0008006" key="4">
    <source>
        <dbReference type="Google" id="ProtNLM"/>
    </source>
</evidence>
<accession>A0ABX7BVC6</accession>
<feature type="transmembrane region" description="Helical" evidence="1">
    <location>
        <begin position="117"/>
        <end position="138"/>
    </location>
</feature>
<dbReference type="RefSeq" id="WP_201656329.1">
    <property type="nucleotide sequence ID" value="NZ_CP068047.1"/>
</dbReference>